<protein>
    <recommendedName>
        <fullName evidence="3">HTH luxR-type domain-containing protein</fullName>
    </recommendedName>
</protein>
<feature type="domain" description="HTH luxR-type" evidence="3">
    <location>
        <begin position="24"/>
        <end position="82"/>
    </location>
</feature>
<reference evidence="4 5" key="1">
    <citation type="submission" date="2014-12" db="EMBL/GenBank/DDBJ databases">
        <title>Draft genome sequence of Cohnella kolymensis strain B-2846.</title>
        <authorList>
            <person name="Karlyshev A.V."/>
            <person name="Kudryashova E.B."/>
        </authorList>
    </citation>
    <scope>NUCLEOTIDE SEQUENCE [LARGE SCALE GENOMIC DNA]</scope>
    <source>
        <strain evidence="4 5">VKM B-2846</strain>
    </source>
</reference>
<evidence type="ECO:0000256" key="1">
    <source>
        <dbReference type="ARBA" id="ARBA00023015"/>
    </source>
</evidence>
<dbReference type="EMBL" id="JXAL01000017">
    <property type="protein sequence ID" value="KIL35670.1"/>
    <property type="molecule type" value="Genomic_DNA"/>
</dbReference>
<keyword evidence="2" id="KW-0804">Transcription</keyword>
<gene>
    <name evidence="4" type="ORF">SD71_12285</name>
</gene>
<accession>A0ABR5A3Q5</accession>
<sequence>MLHYQVMSETDSITAPMIEEFGAGYRMTPREKEVFRLLILFGFRNDDMGSVLHISTKTLKNHMACMMNKTKTRSSRELQALFLQFMLQRFRHNLQS</sequence>
<dbReference type="Gene3D" id="1.10.10.10">
    <property type="entry name" value="Winged helix-like DNA-binding domain superfamily/Winged helix DNA-binding domain"/>
    <property type="match status" value="1"/>
</dbReference>
<evidence type="ECO:0000259" key="3">
    <source>
        <dbReference type="SMART" id="SM00421"/>
    </source>
</evidence>
<dbReference type="SMART" id="SM00421">
    <property type="entry name" value="HTH_LUXR"/>
    <property type="match status" value="1"/>
</dbReference>
<proteinExistence type="predicted"/>
<dbReference type="RefSeq" id="WP_041063632.1">
    <property type="nucleotide sequence ID" value="NZ_JXAL01000017.1"/>
</dbReference>
<evidence type="ECO:0000313" key="4">
    <source>
        <dbReference type="EMBL" id="KIL35670.1"/>
    </source>
</evidence>
<name>A0ABR5A3Q5_9BACL</name>
<evidence type="ECO:0000313" key="5">
    <source>
        <dbReference type="Proteomes" id="UP000054526"/>
    </source>
</evidence>
<keyword evidence="1" id="KW-0805">Transcription regulation</keyword>
<dbReference type="InterPro" id="IPR000792">
    <property type="entry name" value="Tscrpt_reg_LuxR_C"/>
</dbReference>
<dbReference type="InterPro" id="IPR036388">
    <property type="entry name" value="WH-like_DNA-bd_sf"/>
</dbReference>
<organism evidence="4 5">
    <name type="scientific">Cohnella kolymensis</name>
    <dbReference type="NCBI Taxonomy" id="1590652"/>
    <lineage>
        <taxon>Bacteria</taxon>
        <taxon>Bacillati</taxon>
        <taxon>Bacillota</taxon>
        <taxon>Bacilli</taxon>
        <taxon>Bacillales</taxon>
        <taxon>Paenibacillaceae</taxon>
        <taxon>Cohnella</taxon>
    </lineage>
</organism>
<dbReference type="Proteomes" id="UP000054526">
    <property type="component" value="Unassembled WGS sequence"/>
</dbReference>
<keyword evidence="5" id="KW-1185">Reference proteome</keyword>
<evidence type="ECO:0000256" key="2">
    <source>
        <dbReference type="ARBA" id="ARBA00023163"/>
    </source>
</evidence>
<dbReference type="SUPFAM" id="SSF46894">
    <property type="entry name" value="C-terminal effector domain of the bipartite response regulators"/>
    <property type="match status" value="1"/>
</dbReference>
<dbReference type="Pfam" id="PF00196">
    <property type="entry name" value="GerE"/>
    <property type="match status" value="1"/>
</dbReference>
<comment type="caution">
    <text evidence="4">The sequence shown here is derived from an EMBL/GenBank/DDBJ whole genome shotgun (WGS) entry which is preliminary data.</text>
</comment>
<dbReference type="InterPro" id="IPR016032">
    <property type="entry name" value="Sig_transdc_resp-reg_C-effctor"/>
</dbReference>